<organism evidence="6 7">
    <name type="scientific">Saprolegnia diclina (strain VS20)</name>
    <dbReference type="NCBI Taxonomy" id="1156394"/>
    <lineage>
        <taxon>Eukaryota</taxon>
        <taxon>Sar</taxon>
        <taxon>Stramenopiles</taxon>
        <taxon>Oomycota</taxon>
        <taxon>Saprolegniomycetes</taxon>
        <taxon>Saprolegniales</taxon>
        <taxon>Saprolegniaceae</taxon>
        <taxon>Saprolegnia</taxon>
    </lineage>
</organism>
<dbReference type="VEuPathDB" id="FungiDB:SDRG_00040"/>
<keyword evidence="2 4" id="KW-0547">Nucleotide-binding</keyword>
<evidence type="ECO:0000313" key="7">
    <source>
        <dbReference type="Proteomes" id="UP000030762"/>
    </source>
</evidence>
<dbReference type="STRING" id="1156394.T0R5T5"/>
<feature type="domain" description="Protein kinase" evidence="5">
    <location>
        <begin position="317"/>
        <end position="546"/>
    </location>
</feature>
<dbReference type="PANTHER" id="PTHR44329:SF261">
    <property type="entry name" value="ZINC FINGER CONTAINING PROTEIN KINASE-RELATED"/>
    <property type="match status" value="1"/>
</dbReference>
<dbReference type="InterPro" id="IPR051681">
    <property type="entry name" value="Ser/Thr_Kinases-Pseudokinases"/>
</dbReference>
<dbReference type="PROSITE" id="PS00108">
    <property type="entry name" value="PROTEIN_KINASE_ST"/>
    <property type="match status" value="1"/>
</dbReference>
<dbReference type="InterPro" id="IPR000719">
    <property type="entry name" value="Prot_kinase_dom"/>
</dbReference>
<dbReference type="InterPro" id="IPR011009">
    <property type="entry name" value="Kinase-like_dom_sf"/>
</dbReference>
<dbReference type="Pfam" id="PF07714">
    <property type="entry name" value="PK_Tyr_Ser-Thr"/>
    <property type="match status" value="1"/>
</dbReference>
<keyword evidence="7" id="KW-1185">Reference proteome</keyword>
<dbReference type="RefSeq" id="XP_008603724.1">
    <property type="nucleotide sequence ID" value="XM_008605502.1"/>
</dbReference>
<feature type="domain" description="Protein kinase" evidence="5">
    <location>
        <begin position="1"/>
        <end position="302"/>
    </location>
</feature>
<dbReference type="Pfam" id="PF00069">
    <property type="entry name" value="Pkinase"/>
    <property type="match status" value="1"/>
</dbReference>
<reference evidence="6 7" key="1">
    <citation type="submission" date="2012-04" db="EMBL/GenBank/DDBJ databases">
        <title>The Genome Sequence of Saprolegnia declina VS20.</title>
        <authorList>
            <consortium name="The Broad Institute Genome Sequencing Platform"/>
            <person name="Russ C."/>
            <person name="Nusbaum C."/>
            <person name="Tyler B."/>
            <person name="van West P."/>
            <person name="Dieguez-Uribeondo J."/>
            <person name="de Bruijn I."/>
            <person name="Tripathy S."/>
            <person name="Jiang R."/>
            <person name="Young S.K."/>
            <person name="Zeng Q."/>
            <person name="Gargeya S."/>
            <person name="Fitzgerald M."/>
            <person name="Haas B."/>
            <person name="Abouelleil A."/>
            <person name="Alvarado L."/>
            <person name="Arachchi H.M."/>
            <person name="Berlin A."/>
            <person name="Chapman S.B."/>
            <person name="Goldberg J."/>
            <person name="Griggs A."/>
            <person name="Gujja S."/>
            <person name="Hansen M."/>
            <person name="Howarth C."/>
            <person name="Imamovic A."/>
            <person name="Larimer J."/>
            <person name="McCowen C."/>
            <person name="Montmayeur A."/>
            <person name="Murphy C."/>
            <person name="Neiman D."/>
            <person name="Pearson M."/>
            <person name="Priest M."/>
            <person name="Roberts A."/>
            <person name="Saif S."/>
            <person name="Shea T."/>
            <person name="Sisk P."/>
            <person name="Sykes S."/>
            <person name="Wortman J."/>
            <person name="Nusbaum C."/>
            <person name="Birren B."/>
        </authorList>
    </citation>
    <scope>NUCLEOTIDE SEQUENCE [LARGE SCALE GENOMIC DNA]</scope>
    <source>
        <strain evidence="6 7">VS20</strain>
    </source>
</reference>
<keyword evidence="6" id="KW-0418">Kinase</keyword>
<protein>
    <submittedName>
        <fullName evidence="6">Serine/threonine protein kinase</fullName>
    </submittedName>
</protein>
<evidence type="ECO:0000259" key="5">
    <source>
        <dbReference type="PROSITE" id="PS50011"/>
    </source>
</evidence>
<dbReference type="InterPro" id="IPR008271">
    <property type="entry name" value="Ser/Thr_kinase_AS"/>
</dbReference>
<proteinExistence type="predicted"/>
<dbReference type="AlphaFoldDB" id="T0R5T5"/>
<evidence type="ECO:0000256" key="4">
    <source>
        <dbReference type="PROSITE-ProRule" id="PRU10141"/>
    </source>
</evidence>
<evidence type="ECO:0000256" key="3">
    <source>
        <dbReference type="ARBA" id="ARBA00022840"/>
    </source>
</evidence>
<dbReference type="Proteomes" id="UP000030762">
    <property type="component" value="Unassembled WGS sequence"/>
</dbReference>
<keyword evidence="6" id="KW-0808">Transferase</keyword>
<accession>T0R5T5</accession>
<evidence type="ECO:0000313" key="6">
    <source>
        <dbReference type="EMBL" id="EQC42301.1"/>
    </source>
</evidence>
<evidence type="ECO:0000256" key="2">
    <source>
        <dbReference type="ARBA" id="ARBA00022741"/>
    </source>
</evidence>
<evidence type="ECO:0000256" key="1">
    <source>
        <dbReference type="ARBA" id="ARBA00022527"/>
    </source>
</evidence>
<dbReference type="SMART" id="SM00220">
    <property type="entry name" value="S_TKc"/>
    <property type="match status" value="1"/>
</dbReference>
<feature type="binding site" evidence="4">
    <location>
        <position position="344"/>
    </location>
    <ligand>
        <name>ATP</name>
        <dbReference type="ChEBI" id="CHEBI:30616"/>
    </ligand>
</feature>
<dbReference type="InterPro" id="IPR017441">
    <property type="entry name" value="Protein_kinase_ATP_BS"/>
</dbReference>
<name>T0R5T5_SAPDV</name>
<dbReference type="OrthoDB" id="4062651at2759"/>
<dbReference type="InParanoid" id="T0R5T5"/>
<dbReference type="InterPro" id="IPR001245">
    <property type="entry name" value="Ser-Thr/Tyr_kinase_cat_dom"/>
</dbReference>
<dbReference type="SUPFAM" id="SSF56112">
    <property type="entry name" value="Protein kinase-like (PK-like)"/>
    <property type="match status" value="3"/>
</dbReference>
<dbReference type="EMBL" id="JH767132">
    <property type="protein sequence ID" value="EQC42301.1"/>
    <property type="molecule type" value="Genomic_DNA"/>
</dbReference>
<sequence length="737" mass="78503">MAATGCASPLPDVIHSPELCADTDDVGFASPVGRFRPFLWRGKKVSVLTPDASNAVGVHAAATAMHRLGLGSSPETLHVYGITENADGQWGIVTERINHGCPGRLFAVSAPTAAFSLSEFLGFKPPPPARDALAFVSLQEVLDQNQTSPLPRRARLSLSLALAEAVASLHVRGIVHGAMNPANILVAAAADDRIMVKLIDVGARPRTAYSDPECSTHATVAADVYALGALVAHLYVSGMSLEVKAPADLIRFVQLGNRRALLARQCPVWLSLLVAKCMNSDATKRPSIDYVVACLGESTEKVKKLQTVRVLAPHELGPMTHLLGSGSNGAVYRSLLDGRDVAVKVLSPATTKEIFEHEVWLLAELGTSIHTVELVGTSVLPVPSHPKLVTRCIVMEFMAGGSLQERLYGGTLTLGEVITIALEIAGALASFHERNIIHRDIKPANILFDAHGHVKVADFGVGCKVTGRTMTTRTGTYEYMAPEVFDTDDYTAAADMYSFGVLLTTLLEPFADGPPGLLALARQCMQRDPRERPTAGAAARVLQPLVWTVAPLPIIPLQLLQIVGSPVGHPIAYLYLGASVVLEPAPRGHSAQQLVLDAYRHNSEHTVHLLGLVLELPTPMVVVEATTRLRPFLQRTSCHVMALVRAITEALAALHARKAVVAHLVPNAIAVDGNGRVKVKSCGVDTTGAALYMAPEVAAGAPTTFASNVYSLGKLWATLWHLRGETCSSYPPGSANS</sequence>
<dbReference type="PANTHER" id="PTHR44329">
    <property type="entry name" value="SERINE/THREONINE-PROTEIN KINASE TNNI3K-RELATED"/>
    <property type="match status" value="1"/>
</dbReference>
<dbReference type="PROSITE" id="PS50011">
    <property type="entry name" value="PROTEIN_KINASE_DOM"/>
    <property type="match status" value="2"/>
</dbReference>
<dbReference type="Gene3D" id="1.10.510.10">
    <property type="entry name" value="Transferase(Phosphotransferase) domain 1"/>
    <property type="match status" value="3"/>
</dbReference>
<dbReference type="GO" id="GO:0005524">
    <property type="term" value="F:ATP binding"/>
    <property type="evidence" value="ECO:0007669"/>
    <property type="project" value="UniProtKB-UniRule"/>
</dbReference>
<dbReference type="PROSITE" id="PS00107">
    <property type="entry name" value="PROTEIN_KINASE_ATP"/>
    <property type="match status" value="1"/>
</dbReference>
<dbReference type="eggNOG" id="KOG0192">
    <property type="taxonomic scope" value="Eukaryota"/>
</dbReference>
<keyword evidence="3 4" id="KW-0067">ATP-binding</keyword>
<gene>
    <name evidence="6" type="ORF">SDRG_00040</name>
</gene>
<dbReference type="GO" id="GO:0004674">
    <property type="term" value="F:protein serine/threonine kinase activity"/>
    <property type="evidence" value="ECO:0007669"/>
    <property type="project" value="UniProtKB-KW"/>
</dbReference>
<dbReference type="GeneID" id="19940767"/>
<keyword evidence="1 6" id="KW-0723">Serine/threonine-protein kinase</keyword>